<dbReference type="FunCoup" id="A0A2Y9F6C1">
    <property type="interactions" value="75"/>
</dbReference>
<dbReference type="SMART" id="SM00131">
    <property type="entry name" value="KU"/>
    <property type="match status" value="1"/>
</dbReference>
<dbReference type="KEGG" id="pcad:102983762"/>
<dbReference type="GeneID" id="102983762"/>
<reference evidence="7" key="1">
    <citation type="submission" date="2025-08" db="UniProtKB">
        <authorList>
            <consortium name="RefSeq"/>
        </authorList>
    </citation>
    <scope>IDENTIFICATION</scope>
    <source>
        <tissue evidence="7">Muscle</tissue>
    </source>
</reference>
<dbReference type="OrthoDB" id="4473401at2759"/>
<dbReference type="PANTHER" id="PTHR10083">
    <property type="entry name" value="KUNITZ-TYPE PROTEASE INHIBITOR-RELATED"/>
    <property type="match status" value="1"/>
</dbReference>
<accession>A0A2Y9F6C1</accession>
<dbReference type="InParanoid" id="A0A2Y9F6C1"/>
<dbReference type="Gene3D" id="4.10.410.10">
    <property type="entry name" value="Pancreatic trypsin inhibitor Kunitz domain"/>
    <property type="match status" value="1"/>
</dbReference>
<name>A0A2Y9F6C1_PHYMC</name>
<dbReference type="InterPro" id="IPR036880">
    <property type="entry name" value="Kunitz_BPTI_sf"/>
</dbReference>
<dbReference type="GO" id="GO:0004867">
    <property type="term" value="F:serine-type endopeptidase inhibitor activity"/>
    <property type="evidence" value="ECO:0007669"/>
    <property type="project" value="InterPro"/>
</dbReference>
<evidence type="ECO:0000256" key="1">
    <source>
        <dbReference type="ARBA" id="ARBA00004613"/>
    </source>
</evidence>
<dbReference type="GO" id="GO:0005615">
    <property type="term" value="C:extracellular space"/>
    <property type="evidence" value="ECO:0007669"/>
    <property type="project" value="TreeGrafter"/>
</dbReference>
<proteinExistence type="predicted"/>
<keyword evidence="6" id="KW-1185">Reference proteome</keyword>
<evidence type="ECO:0000256" key="2">
    <source>
        <dbReference type="ARBA" id="ARBA00022525"/>
    </source>
</evidence>
<dbReference type="InterPro" id="IPR020901">
    <property type="entry name" value="Prtase_inh_Kunz-CS"/>
</dbReference>
<comment type="subcellular location">
    <subcellularLocation>
        <location evidence="1">Secreted</location>
    </subcellularLocation>
</comment>
<feature type="domain" description="BPTI/Kunitz inhibitor" evidence="5">
    <location>
        <begin position="38"/>
        <end position="88"/>
    </location>
</feature>
<dbReference type="Proteomes" id="UP000248484">
    <property type="component" value="Chromosome 14"/>
</dbReference>
<organism evidence="6 7">
    <name type="scientific">Physeter macrocephalus</name>
    <name type="common">Sperm whale</name>
    <name type="synonym">Physeter catodon</name>
    <dbReference type="NCBI Taxonomy" id="9755"/>
    <lineage>
        <taxon>Eukaryota</taxon>
        <taxon>Metazoa</taxon>
        <taxon>Chordata</taxon>
        <taxon>Craniata</taxon>
        <taxon>Vertebrata</taxon>
        <taxon>Euteleostomi</taxon>
        <taxon>Mammalia</taxon>
        <taxon>Eutheria</taxon>
        <taxon>Laurasiatheria</taxon>
        <taxon>Artiodactyla</taxon>
        <taxon>Whippomorpha</taxon>
        <taxon>Cetacea</taxon>
        <taxon>Odontoceti</taxon>
        <taxon>Physeteridae</taxon>
        <taxon>Physeter</taxon>
    </lineage>
</organism>
<dbReference type="FunFam" id="4.10.410.10:FF:000005">
    <property type="entry name" value="Pancreatic trypsin inhibitor"/>
    <property type="match status" value="1"/>
</dbReference>
<evidence type="ECO:0000256" key="3">
    <source>
        <dbReference type="ARBA" id="ARBA00023157"/>
    </source>
</evidence>
<dbReference type="PROSITE" id="PS00280">
    <property type="entry name" value="BPTI_KUNITZ_1"/>
    <property type="match status" value="1"/>
</dbReference>
<dbReference type="SUPFAM" id="SSF57362">
    <property type="entry name" value="BPTI-like"/>
    <property type="match status" value="1"/>
</dbReference>
<keyword evidence="4" id="KW-0732">Signal</keyword>
<dbReference type="PANTHER" id="PTHR10083:SF367">
    <property type="entry name" value="SPLEEN TRYPSIN INHIBITOR I"/>
    <property type="match status" value="1"/>
</dbReference>
<gene>
    <name evidence="7" type="primary">LOC102983762</name>
</gene>
<sequence length="116" mass="12830">MSRLCLSIALLVLLGTLVSCTPWGETGNQAQGSQPAFCLESYYTGPCKARKIRYFYNAKSRHCEIFIYGGCRGRKNNFLTAEDCMKICGGHAGIRGWEHGVSHPTEQVCRAPELPT</sequence>
<dbReference type="PROSITE" id="PS51257">
    <property type="entry name" value="PROKAR_LIPOPROTEIN"/>
    <property type="match status" value="1"/>
</dbReference>
<feature type="signal peptide" evidence="4">
    <location>
        <begin position="1"/>
        <end position="20"/>
    </location>
</feature>
<dbReference type="Pfam" id="PF00014">
    <property type="entry name" value="Kunitz_BPTI"/>
    <property type="match status" value="1"/>
</dbReference>
<keyword evidence="3" id="KW-1015">Disulfide bond</keyword>
<keyword evidence="2" id="KW-0964">Secreted</keyword>
<dbReference type="RefSeq" id="XP_007115613.1">
    <property type="nucleotide sequence ID" value="XM_007115551.2"/>
</dbReference>
<dbReference type="InterPro" id="IPR002223">
    <property type="entry name" value="Kunitz_BPTI"/>
</dbReference>
<evidence type="ECO:0000259" key="5">
    <source>
        <dbReference type="PROSITE" id="PS50279"/>
    </source>
</evidence>
<evidence type="ECO:0000313" key="6">
    <source>
        <dbReference type="Proteomes" id="UP000248484"/>
    </source>
</evidence>
<dbReference type="PROSITE" id="PS50279">
    <property type="entry name" value="BPTI_KUNITZ_2"/>
    <property type="match status" value="1"/>
</dbReference>
<evidence type="ECO:0000313" key="7">
    <source>
        <dbReference type="RefSeq" id="XP_007115613.1"/>
    </source>
</evidence>
<feature type="chain" id="PRO_5016040890" evidence="4">
    <location>
        <begin position="21"/>
        <end position="116"/>
    </location>
</feature>
<evidence type="ECO:0000256" key="4">
    <source>
        <dbReference type="SAM" id="SignalP"/>
    </source>
</evidence>
<dbReference type="CDD" id="cd22592">
    <property type="entry name" value="Kunitz_BPTI"/>
    <property type="match status" value="1"/>
</dbReference>
<protein>
    <submittedName>
        <fullName evidence="7">Spleen trypsin inhibitor I-like</fullName>
    </submittedName>
</protein>
<dbReference type="AlphaFoldDB" id="A0A2Y9F6C1"/>
<dbReference type="PRINTS" id="PR00759">
    <property type="entry name" value="BASICPTASE"/>
</dbReference>
<dbReference type="InterPro" id="IPR050098">
    <property type="entry name" value="TFPI/VKTCI-like"/>
</dbReference>